<evidence type="ECO:0000256" key="2">
    <source>
        <dbReference type="SAM" id="Phobius"/>
    </source>
</evidence>
<proteinExistence type="predicted"/>
<dbReference type="Proteomes" id="UP001530377">
    <property type="component" value="Unassembled WGS sequence"/>
</dbReference>
<protein>
    <submittedName>
        <fullName evidence="4">Uncharacterized protein</fullName>
    </submittedName>
</protein>
<evidence type="ECO:0000313" key="4">
    <source>
        <dbReference type="EMBL" id="KAL3815959.1"/>
    </source>
</evidence>
<reference evidence="4 5" key="1">
    <citation type="submission" date="2024-10" db="EMBL/GenBank/DDBJ databases">
        <title>Updated reference genomes for cyclostephanoid diatoms.</title>
        <authorList>
            <person name="Roberts W.R."/>
            <person name="Alverson A.J."/>
        </authorList>
    </citation>
    <scope>NUCLEOTIDE SEQUENCE [LARGE SCALE GENOMIC DNA]</scope>
    <source>
        <strain evidence="4 5">AJA228-03</strain>
    </source>
</reference>
<feature type="chain" id="PRO_5044752327" evidence="3">
    <location>
        <begin position="24"/>
        <end position="820"/>
    </location>
</feature>
<keyword evidence="2" id="KW-0812">Transmembrane</keyword>
<feature type="signal peptide" evidence="3">
    <location>
        <begin position="1"/>
        <end position="23"/>
    </location>
</feature>
<feature type="region of interest" description="Disordered" evidence="1">
    <location>
        <begin position="595"/>
        <end position="627"/>
    </location>
</feature>
<sequence>MKILSFSSVQCMIAMALSRLADAGISFGNMTSTDDCYAALQNAEMSDGSERVNKDGYVAFVNELSDGAFTQFRYDEDTNDWGEFPVVEFEHLPSSIVGAFYAVACGGAFVACKEAYLYTGGTRDDANSQHVAYLFGLCTTVEDAIETELNDDKSDAVVAPSQSPPAIGNAIPTATANVSIVETAIPTKGPSMTMSSQPPSATAIVAPTATANVSIAETAIPTKGPSSMTINGRIQETIVLTYRALVSVNVSSNELNEPNNSLRVQLLGAMSTWTNMTASEFNEFDIQEAREGSLFTRRVEVNAAEEANDKGVLLRGRRLKRDWREMIDYPKSSVESCGISSMVIFDVECSQQTMVKRQLDSDHCIEVATNVTIDFVDDPPGSNRTDRIIAIRSKFALDVENGGFYEILARLIKDEFRAVYSVTSRFDVNSFLEDELRYRGEGWGWSNAARFAAGLCFGLVVVGIGSFVVYHRRHRISYSIDDKSQGDSNTVIDSSESCKTHSDEVEVNPFLNMRADYGSGSNEKTSSLDQVLSVESDCDSSMDLFSVIHDSDESLTSSTKSSVEESERSEDASRGSLSFLGAGTALTTMSHVNVGRTSFMGPSNELNSPRDSLPDDNDDSTTSSNESSACIKLELRESIDSSSSSSIFPIHTEKLWHMIKTRSWDSSSLSLTAPFAKKWRGDSTPLGSVIEAAVAATAVITASTNSSARSILEYKDDGNSSDSSALNFNGVRDLAAATMDPDVVQAAEIAQLMESGNWDAATADLDVVRIAEIDQLIKAGNWDGIVAVAARYGEEADMADEQLKQPPLHRGSVRKLSSSL</sequence>
<evidence type="ECO:0000256" key="1">
    <source>
        <dbReference type="SAM" id="MobiDB-lite"/>
    </source>
</evidence>
<dbReference type="AlphaFoldDB" id="A0ABD3RSN6"/>
<name>A0ABD3RSN6_9STRA</name>
<keyword evidence="5" id="KW-1185">Reference proteome</keyword>
<gene>
    <name evidence="4" type="ORF">ACHAXA_003580</name>
</gene>
<organism evidence="4 5">
    <name type="scientific">Cyclostephanos tholiformis</name>
    <dbReference type="NCBI Taxonomy" id="382380"/>
    <lineage>
        <taxon>Eukaryota</taxon>
        <taxon>Sar</taxon>
        <taxon>Stramenopiles</taxon>
        <taxon>Ochrophyta</taxon>
        <taxon>Bacillariophyta</taxon>
        <taxon>Coscinodiscophyceae</taxon>
        <taxon>Thalassiosirophycidae</taxon>
        <taxon>Stephanodiscales</taxon>
        <taxon>Stephanodiscaceae</taxon>
        <taxon>Cyclostephanos</taxon>
    </lineage>
</organism>
<comment type="caution">
    <text evidence="4">The sequence shown here is derived from an EMBL/GenBank/DDBJ whole genome shotgun (WGS) entry which is preliminary data.</text>
</comment>
<dbReference type="EMBL" id="JALLPB020000173">
    <property type="protein sequence ID" value="KAL3815959.1"/>
    <property type="molecule type" value="Genomic_DNA"/>
</dbReference>
<feature type="transmembrane region" description="Helical" evidence="2">
    <location>
        <begin position="451"/>
        <end position="470"/>
    </location>
</feature>
<feature type="region of interest" description="Disordered" evidence="1">
    <location>
        <begin position="800"/>
        <end position="820"/>
    </location>
</feature>
<accession>A0ABD3RSN6</accession>
<keyword evidence="2" id="KW-1133">Transmembrane helix</keyword>
<feature type="region of interest" description="Disordered" evidence="1">
    <location>
        <begin position="555"/>
        <end position="576"/>
    </location>
</feature>
<keyword evidence="2" id="KW-0472">Membrane</keyword>
<evidence type="ECO:0000313" key="5">
    <source>
        <dbReference type="Proteomes" id="UP001530377"/>
    </source>
</evidence>
<evidence type="ECO:0000256" key="3">
    <source>
        <dbReference type="SAM" id="SignalP"/>
    </source>
</evidence>
<keyword evidence="3" id="KW-0732">Signal</keyword>
<feature type="compositionally biased region" description="Basic and acidic residues" evidence="1">
    <location>
        <begin position="562"/>
        <end position="573"/>
    </location>
</feature>